<organism evidence="3 4">
    <name type="scientific">Candidatus Woesebacteria bacterium GW2011_GWB1_43_14</name>
    <dbReference type="NCBI Taxonomy" id="1618578"/>
    <lineage>
        <taxon>Bacteria</taxon>
        <taxon>Candidatus Woeseibacteriota</taxon>
    </lineage>
</organism>
<evidence type="ECO:0000313" key="4">
    <source>
        <dbReference type="Proteomes" id="UP000034090"/>
    </source>
</evidence>
<gene>
    <name evidence="3" type="ORF">UV74_C0001G0075</name>
</gene>
<accession>A0A0G1DM52</accession>
<dbReference type="Proteomes" id="UP000034090">
    <property type="component" value="Unassembled WGS sequence"/>
</dbReference>
<evidence type="ECO:0000313" key="3">
    <source>
        <dbReference type="EMBL" id="KKS98965.1"/>
    </source>
</evidence>
<feature type="domain" description="Transcobalamin-like C-terminal" evidence="2">
    <location>
        <begin position="77"/>
        <end position="136"/>
    </location>
</feature>
<comment type="caution">
    <text evidence="3">The sequence shown here is derived from an EMBL/GenBank/DDBJ whole genome shotgun (WGS) entry which is preliminary data.</text>
</comment>
<feature type="signal peptide" evidence="1">
    <location>
        <begin position="1"/>
        <end position="25"/>
    </location>
</feature>
<name>A0A0G1DM52_9BACT</name>
<evidence type="ECO:0000256" key="1">
    <source>
        <dbReference type="SAM" id="SignalP"/>
    </source>
</evidence>
<dbReference type="STRING" id="1618578.UV74_C0001G0075"/>
<keyword evidence="1" id="KW-0732">Signal</keyword>
<feature type="chain" id="PRO_5002536522" description="Transcobalamin-like C-terminal domain-containing protein" evidence="1">
    <location>
        <begin position="26"/>
        <end position="140"/>
    </location>
</feature>
<dbReference type="Gene3D" id="2.170.130.30">
    <property type="match status" value="1"/>
</dbReference>
<dbReference type="AlphaFoldDB" id="A0A0G1DM52"/>
<reference evidence="3 4" key="1">
    <citation type="journal article" date="2015" name="Nature">
        <title>rRNA introns, odd ribosomes, and small enigmatic genomes across a large radiation of phyla.</title>
        <authorList>
            <person name="Brown C.T."/>
            <person name="Hug L.A."/>
            <person name="Thomas B.C."/>
            <person name="Sharon I."/>
            <person name="Castelle C.J."/>
            <person name="Singh A."/>
            <person name="Wilkins M.J."/>
            <person name="Williams K.H."/>
            <person name="Banfield J.F."/>
        </authorList>
    </citation>
    <scope>NUCLEOTIDE SEQUENCE [LARGE SCALE GENOMIC DNA]</scope>
</reference>
<proteinExistence type="predicted"/>
<dbReference type="Pfam" id="PF14478">
    <property type="entry name" value="DUF4430"/>
    <property type="match status" value="1"/>
</dbReference>
<sequence>MKARVYVLVASIVASSVFFLTLNRATTEDGQVQVLGEQKITLASVEISFGEGEVVSFEDQGLAGKNALEALELVTSKNNLELKVKNYDFGKMIEGLDGRENSDEKSWIYFVNGAAGSVAADQYILESGDKLEWKYIKPEF</sequence>
<evidence type="ECO:0000259" key="2">
    <source>
        <dbReference type="Pfam" id="PF14478"/>
    </source>
</evidence>
<dbReference type="EMBL" id="LCFQ01000001">
    <property type="protein sequence ID" value="KKS98965.1"/>
    <property type="molecule type" value="Genomic_DNA"/>
</dbReference>
<dbReference type="InterPro" id="IPR027954">
    <property type="entry name" value="Transcobalamin-like_C"/>
</dbReference>
<protein>
    <recommendedName>
        <fullName evidence="2">Transcobalamin-like C-terminal domain-containing protein</fullName>
    </recommendedName>
</protein>